<dbReference type="Gene3D" id="3.30.559.10">
    <property type="entry name" value="Chloramphenicol acetyltransferase-like domain"/>
    <property type="match status" value="1"/>
</dbReference>
<dbReference type="PANTHER" id="PTHR34375:SF3">
    <property type="entry name" value="CONDENSATION DOMAIN-CONTAINING PROTEIN"/>
    <property type="match status" value="1"/>
</dbReference>
<dbReference type="PANTHER" id="PTHR34375">
    <property type="entry name" value="GATA ZINC FINGER PROTEIN-RELATED"/>
    <property type="match status" value="1"/>
</dbReference>
<evidence type="ECO:0000313" key="2">
    <source>
        <dbReference type="Proteomes" id="UP000326396"/>
    </source>
</evidence>
<reference evidence="1 2" key="1">
    <citation type="submission" date="2019-05" db="EMBL/GenBank/DDBJ databases">
        <title>Mikania micrantha, genome provides insights into the molecular mechanism of rapid growth.</title>
        <authorList>
            <person name="Liu B."/>
        </authorList>
    </citation>
    <scope>NUCLEOTIDE SEQUENCE [LARGE SCALE GENOMIC DNA]</scope>
    <source>
        <strain evidence="1">NLD-2019</strain>
        <tissue evidence="1">Leaf</tissue>
    </source>
</reference>
<dbReference type="EMBL" id="SZYD01000001">
    <property type="protein sequence ID" value="KAD7479001.1"/>
    <property type="molecule type" value="Genomic_DNA"/>
</dbReference>
<evidence type="ECO:0000313" key="1">
    <source>
        <dbReference type="EMBL" id="KAD7479001.1"/>
    </source>
</evidence>
<comment type="caution">
    <text evidence="1">The sequence shown here is derived from an EMBL/GenBank/DDBJ whole genome shotgun (WGS) entry which is preliminary data.</text>
</comment>
<accession>A0A5N6Q4X4</accession>
<dbReference type="Gene3D" id="3.30.559.30">
    <property type="entry name" value="Nonribosomal peptide synthetase, condensation domain"/>
    <property type="match status" value="1"/>
</dbReference>
<organism evidence="1 2">
    <name type="scientific">Mikania micrantha</name>
    <name type="common">bitter vine</name>
    <dbReference type="NCBI Taxonomy" id="192012"/>
    <lineage>
        <taxon>Eukaryota</taxon>
        <taxon>Viridiplantae</taxon>
        <taxon>Streptophyta</taxon>
        <taxon>Embryophyta</taxon>
        <taxon>Tracheophyta</taxon>
        <taxon>Spermatophyta</taxon>
        <taxon>Magnoliopsida</taxon>
        <taxon>eudicotyledons</taxon>
        <taxon>Gunneridae</taxon>
        <taxon>Pentapetalae</taxon>
        <taxon>asterids</taxon>
        <taxon>campanulids</taxon>
        <taxon>Asterales</taxon>
        <taxon>Asteraceae</taxon>
        <taxon>Asteroideae</taxon>
        <taxon>Heliantheae alliance</taxon>
        <taxon>Eupatorieae</taxon>
        <taxon>Mikania</taxon>
    </lineage>
</organism>
<protein>
    <recommendedName>
        <fullName evidence="3">Condensation domain-containing protein</fullName>
    </recommendedName>
</protein>
<dbReference type="AlphaFoldDB" id="A0A5N6Q4X4"/>
<evidence type="ECO:0008006" key="3">
    <source>
        <dbReference type="Google" id="ProtNLM"/>
    </source>
</evidence>
<proteinExistence type="predicted"/>
<dbReference type="Proteomes" id="UP000326396">
    <property type="component" value="Linkage Group LG1"/>
</dbReference>
<name>A0A5N6Q4X4_9ASTR</name>
<sequence>MGENPRNFVSKTRLLGSTEQNWCKAVASGTGITALALQVSKNLNITLLKNALHQIQNNHPILNSMLHKNTTTGSPSFITNPPTPHIRLNTITLSTTTQLLHTLTSRGSNASLSPLHLILEHELNINEWSGASSRLLCMEGLYLWFANLYTLPDQKWILVIRLHTAICDRTTAVLLLKELREAMGERGGGGCKDEGNLGIEELIPVGMAKKSMWEHGMDMMTYSVNTFRLKNLKFQDVKGPMHSEVVRLKMNTQETHMVLHGCKSRGIKLCGVLAAATIIAAYSSKRRPNNHRKKYGVVFLNDCRSYLQPPLSQHHSAGFYQSAINTIQEVKRGENLWDLATRSYTSFASSKNNNKHFTDIADLNFLMAKAVDNPSLTPKSSLRTALVTVFEDPVIETSRAIRQDLSLDDYVGCASVHGVGPSIAIFDTVVDGQLDCLFVYPSPLHSREQMEELIATMKSNIVDGIKMEENLEFRVT</sequence>
<dbReference type="SUPFAM" id="SSF52777">
    <property type="entry name" value="CoA-dependent acyltransferases"/>
    <property type="match status" value="2"/>
</dbReference>
<dbReference type="OrthoDB" id="439993at2759"/>
<dbReference type="InterPro" id="IPR023213">
    <property type="entry name" value="CAT-like_dom_sf"/>
</dbReference>
<keyword evidence="2" id="KW-1185">Reference proteome</keyword>
<gene>
    <name evidence="1" type="ORF">E3N88_02137</name>
</gene>